<dbReference type="Proteomes" id="UP000323324">
    <property type="component" value="Unassembled WGS sequence"/>
</dbReference>
<reference evidence="2 3" key="1">
    <citation type="submission" date="2019-08" db="EMBL/GenBank/DDBJ databases">
        <title>Genomes of Antarctic Bizionia species.</title>
        <authorList>
            <person name="Bowman J.P."/>
        </authorList>
    </citation>
    <scope>NUCLEOTIDE SEQUENCE [LARGE SCALE GENOMIC DNA]</scope>
    <source>
        <strain evidence="2 3">HFD</strain>
    </source>
</reference>
<keyword evidence="1" id="KW-0812">Transmembrane</keyword>
<evidence type="ECO:0000313" key="3">
    <source>
        <dbReference type="Proteomes" id="UP000323324"/>
    </source>
</evidence>
<keyword evidence="3" id="KW-1185">Reference proteome</keyword>
<dbReference type="EMBL" id="VSKM01000002">
    <property type="protein sequence ID" value="TYB78090.1"/>
    <property type="molecule type" value="Genomic_DNA"/>
</dbReference>
<dbReference type="AlphaFoldDB" id="A0A8H2QGB6"/>
<gene>
    <name evidence="2" type="ORF">ES676_02430</name>
</gene>
<accession>A0A8H2QGB6</accession>
<keyword evidence="1" id="KW-1133">Transmembrane helix</keyword>
<sequence length="95" mass="10395">MNKKEILLGFVIGLVTTTIGVIIYTIFIGMQVGLNSDQIIDKITSTTVLGKRASIGVLLNLPVFYLFLNRKKEDIAKGVLAAIVVVALIFILNKF</sequence>
<comment type="caution">
    <text evidence="2">The sequence shown here is derived from an EMBL/GenBank/DDBJ whole genome shotgun (WGS) entry which is preliminary data.</text>
</comment>
<name>A0A8H2QGB6_9FLAO</name>
<dbReference type="RefSeq" id="WP_148368445.1">
    <property type="nucleotide sequence ID" value="NZ_VSKM01000002.1"/>
</dbReference>
<feature type="transmembrane region" description="Helical" evidence="1">
    <location>
        <begin position="75"/>
        <end position="92"/>
    </location>
</feature>
<evidence type="ECO:0000256" key="1">
    <source>
        <dbReference type="SAM" id="Phobius"/>
    </source>
</evidence>
<keyword evidence="1" id="KW-0472">Membrane</keyword>
<evidence type="ECO:0000313" key="2">
    <source>
        <dbReference type="EMBL" id="TYB78090.1"/>
    </source>
</evidence>
<organism evidence="2 3">
    <name type="scientific">Bizionia saleffrena</name>
    <dbReference type="NCBI Taxonomy" id="291189"/>
    <lineage>
        <taxon>Bacteria</taxon>
        <taxon>Pseudomonadati</taxon>
        <taxon>Bacteroidota</taxon>
        <taxon>Flavobacteriia</taxon>
        <taxon>Flavobacteriales</taxon>
        <taxon>Flavobacteriaceae</taxon>
        <taxon>Bizionia</taxon>
    </lineage>
</organism>
<proteinExistence type="predicted"/>
<feature type="transmembrane region" description="Helical" evidence="1">
    <location>
        <begin position="49"/>
        <end position="68"/>
    </location>
</feature>
<feature type="transmembrane region" description="Helical" evidence="1">
    <location>
        <begin position="7"/>
        <end position="29"/>
    </location>
</feature>
<protein>
    <submittedName>
        <fullName evidence="2">Uncharacterized protein</fullName>
    </submittedName>
</protein>